<evidence type="ECO:0000256" key="10">
    <source>
        <dbReference type="ARBA" id="ARBA00023136"/>
    </source>
</evidence>
<evidence type="ECO:0000256" key="4">
    <source>
        <dbReference type="ARBA" id="ARBA00022617"/>
    </source>
</evidence>
<keyword evidence="9" id="KW-0408">Iron</keyword>
<keyword evidence="3" id="KW-1003">Cell membrane</keyword>
<evidence type="ECO:0000256" key="2">
    <source>
        <dbReference type="ARBA" id="ARBA00022448"/>
    </source>
</evidence>
<feature type="transmembrane region" description="Helical" evidence="12">
    <location>
        <begin position="12"/>
        <end position="34"/>
    </location>
</feature>
<proteinExistence type="inferred from homology"/>
<keyword evidence="10 12" id="KW-0472">Membrane</keyword>
<dbReference type="SUPFAM" id="SSF81342">
    <property type="entry name" value="Transmembrane di-heme cytochromes"/>
    <property type="match status" value="1"/>
</dbReference>
<keyword evidence="4" id="KW-0349">Heme</keyword>
<dbReference type="GO" id="GO:0046872">
    <property type="term" value="F:metal ion binding"/>
    <property type="evidence" value="ECO:0007669"/>
    <property type="project" value="UniProtKB-KW"/>
</dbReference>
<dbReference type="InterPro" id="IPR016174">
    <property type="entry name" value="Di-haem_cyt_TM"/>
</dbReference>
<keyword evidence="2" id="KW-0813">Transport</keyword>
<evidence type="ECO:0000256" key="6">
    <source>
        <dbReference type="ARBA" id="ARBA00022723"/>
    </source>
</evidence>
<evidence type="ECO:0000256" key="11">
    <source>
        <dbReference type="ARBA" id="ARBA00037975"/>
    </source>
</evidence>
<dbReference type="GO" id="GO:0020037">
    <property type="term" value="F:heme binding"/>
    <property type="evidence" value="ECO:0007669"/>
    <property type="project" value="TreeGrafter"/>
</dbReference>
<dbReference type="InterPro" id="IPR052168">
    <property type="entry name" value="Cytochrome_b561_oxidase"/>
</dbReference>
<keyword evidence="5 12" id="KW-0812">Transmembrane</keyword>
<evidence type="ECO:0000256" key="9">
    <source>
        <dbReference type="ARBA" id="ARBA00023004"/>
    </source>
</evidence>
<dbReference type="PANTHER" id="PTHR30529">
    <property type="entry name" value="CYTOCHROME B561"/>
    <property type="match status" value="1"/>
</dbReference>
<evidence type="ECO:0000256" key="12">
    <source>
        <dbReference type="SAM" id="Phobius"/>
    </source>
</evidence>
<evidence type="ECO:0000313" key="14">
    <source>
        <dbReference type="EMBL" id="VAW08545.1"/>
    </source>
</evidence>
<organism evidence="14">
    <name type="scientific">hydrothermal vent metagenome</name>
    <dbReference type="NCBI Taxonomy" id="652676"/>
    <lineage>
        <taxon>unclassified sequences</taxon>
        <taxon>metagenomes</taxon>
        <taxon>ecological metagenomes</taxon>
    </lineage>
</organism>
<comment type="subcellular location">
    <subcellularLocation>
        <location evidence="1">Cell membrane</location>
        <topology evidence="1">Multi-pass membrane protein</topology>
    </subcellularLocation>
</comment>
<name>A0A3B0SRR0_9ZZZZ</name>
<gene>
    <name evidence="14" type="ORF">MNBD_ALPHA05-755</name>
</gene>
<comment type="similarity">
    <text evidence="11">Belongs to the cytochrome b561 family.</text>
</comment>
<dbReference type="Pfam" id="PF01292">
    <property type="entry name" value="Ni_hydr_CYTB"/>
    <property type="match status" value="1"/>
</dbReference>
<dbReference type="GO" id="GO:0009055">
    <property type="term" value="F:electron transfer activity"/>
    <property type="evidence" value="ECO:0007669"/>
    <property type="project" value="InterPro"/>
</dbReference>
<dbReference type="InterPro" id="IPR011577">
    <property type="entry name" value="Cyt_b561_bac/Ni-Hgenase"/>
</dbReference>
<dbReference type="PANTHER" id="PTHR30529:SF1">
    <property type="entry name" value="CYTOCHROME B561 HOMOLOG 2"/>
    <property type="match status" value="1"/>
</dbReference>
<keyword evidence="8 12" id="KW-1133">Transmembrane helix</keyword>
<evidence type="ECO:0000256" key="8">
    <source>
        <dbReference type="ARBA" id="ARBA00022989"/>
    </source>
</evidence>
<reference evidence="14" key="1">
    <citation type="submission" date="2018-06" db="EMBL/GenBank/DDBJ databases">
        <authorList>
            <person name="Zhirakovskaya E."/>
        </authorList>
    </citation>
    <scope>NUCLEOTIDE SEQUENCE</scope>
</reference>
<accession>A0A3B0SRR0</accession>
<dbReference type="Gene3D" id="1.20.950.20">
    <property type="entry name" value="Transmembrane di-heme cytochromes, Chain C"/>
    <property type="match status" value="1"/>
</dbReference>
<sequence>MLLGQKRYSSVAVALHWAIAVLILTQIASGLYMAGLPNSSSVKFDLYQLHKSFGLSILGLTLIRLGWRLAHKPPALPSFMPGWQKLIARLTHWAFYALMLITPLA</sequence>
<dbReference type="AlphaFoldDB" id="A0A3B0SRR0"/>
<dbReference type="GO" id="GO:0005886">
    <property type="term" value="C:plasma membrane"/>
    <property type="evidence" value="ECO:0007669"/>
    <property type="project" value="UniProtKB-SubCell"/>
</dbReference>
<dbReference type="GO" id="GO:0022904">
    <property type="term" value="P:respiratory electron transport chain"/>
    <property type="evidence" value="ECO:0007669"/>
    <property type="project" value="InterPro"/>
</dbReference>
<keyword evidence="6" id="KW-0479">Metal-binding</keyword>
<keyword evidence="7" id="KW-0249">Electron transport</keyword>
<evidence type="ECO:0000256" key="1">
    <source>
        <dbReference type="ARBA" id="ARBA00004651"/>
    </source>
</evidence>
<feature type="domain" description="Cytochrome b561 bacterial/Ni-hydrogenase" evidence="13">
    <location>
        <begin position="7"/>
        <end position="104"/>
    </location>
</feature>
<evidence type="ECO:0000256" key="3">
    <source>
        <dbReference type="ARBA" id="ARBA00022475"/>
    </source>
</evidence>
<evidence type="ECO:0000256" key="7">
    <source>
        <dbReference type="ARBA" id="ARBA00022982"/>
    </source>
</evidence>
<dbReference type="EMBL" id="UOEH01000670">
    <property type="protein sequence ID" value="VAW08545.1"/>
    <property type="molecule type" value="Genomic_DNA"/>
</dbReference>
<evidence type="ECO:0000256" key="5">
    <source>
        <dbReference type="ARBA" id="ARBA00022692"/>
    </source>
</evidence>
<protein>
    <recommendedName>
        <fullName evidence="13">Cytochrome b561 bacterial/Ni-hydrogenase domain-containing protein</fullName>
    </recommendedName>
</protein>
<evidence type="ECO:0000259" key="13">
    <source>
        <dbReference type="Pfam" id="PF01292"/>
    </source>
</evidence>
<feature type="non-terminal residue" evidence="14">
    <location>
        <position position="105"/>
    </location>
</feature>